<protein>
    <submittedName>
        <fullName evidence="8">Cyclohexanone monooxygenase</fullName>
    </submittedName>
</protein>
<evidence type="ECO:0000256" key="6">
    <source>
        <dbReference type="ARBA" id="ARBA00023002"/>
    </source>
</evidence>
<gene>
    <name evidence="8" type="ORF">BKM31_56265</name>
</gene>
<name>A0A1V0AMF5_9ACTN</name>
<keyword evidence="7 8" id="KW-0503">Monooxygenase</keyword>
<dbReference type="OrthoDB" id="5168853at2"/>
<organism evidence="8 9">
    <name type="scientific">[Actinomadura] parvosata subsp. kistnae</name>
    <dbReference type="NCBI Taxonomy" id="1909395"/>
    <lineage>
        <taxon>Bacteria</taxon>
        <taxon>Bacillati</taxon>
        <taxon>Actinomycetota</taxon>
        <taxon>Actinomycetes</taxon>
        <taxon>Streptosporangiales</taxon>
        <taxon>Streptosporangiaceae</taxon>
        <taxon>Nonomuraea</taxon>
    </lineage>
</organism>
<dbReference type="KEGG" id="noa:BKM31_56265"/>
<dbReference type="EMBL" id="CP017717">
    <property type="protein sequence ID" value="AQZ71388.1"/>
    <property type="molecule type" value="Genomic_DNA"/>
</dbReference>
<dbReference type="SUPFAM" id="SSF51905">
    <property type="entry name" value="FAD/NAD(P)-binding domain"/>
    <property type="match status" value="2"/>
</dbReference>
<reference evidence="9" key="1">
    <citation type="journal article" date="2017" name="Med. Chem. Commun.">
        <title>Nonomuraea sp. ATCC 55076 harbours the largest actinomycete chromosome to date and the kistamicin biosynthetic gene cluster.</title>
        <authorList>
            <person name="Nazari B."/>
            <person name="Forneris C.C."/>
            <person name="Gibson M.I."/>
            <person name="Moon K."/>
            <person name="Schramma K.R."/>
            <person name="Seyedsayamdost M.R."/>
        </authorList>
    </citation>
    <scope>NUCLEOTIDE SEQUENCE [LARGE SCALE GENOMIC DNA]</scope>
    <source>
        <strain evidence="9">ATCC 55076</strain>
    </source>
</reference>
<dbReference type="PRINTS" id="PR00411">
    <property type="entry name" value="PNDRDTASEI"/>
</dbReference>
<proteinExistence type="inferred from homology"/>
<keyword evidence="3" id="KW-0285">Flavoprotein</keyword>
<comment type="cofactor">
    <cofactor evidence="1">
        <name>FAD</name>
        <dbReference type="ChEBI" id="CHEBI:57692"/>
    </cofactor>
</comment>
<evidence type="ECO:0000313" key="9">
    <source>
        <dbReference type="Proteomes" id="UP000190797"/>
    </source>
</evidence>
<dbReference type="AlphaFoldDB" id="A0A1V0AMF5"/>
<keyword evidence="5" id="KW-0521">NADP</keyword>
<dbReference type="InterPro" id="IPR036188">
    <property type="entry name" value="FAD/NAD-bd_sf"/>
</dbReference>
<comment type="similarity">
    <text evidence="2">Belongs to the FAD-binding monooxygenase family.</text>
</comment>
<dbReference type="Proteomes" id="UP000190797">
    <property type="component" value="Chromosome"/>
</dbReference>
<dbReference type="STRING" id="1909395.BKM31_56265"/>
<evidence type="ECO:0000313" key="8">
    <source>
        <dbReference type="EMBL" id="AQZ71388.1"/>
    </source>
</evidence>
<dbReference type="PANTHER" id="PTHR43098:SF3">
    <property type="entry name" value="L-ORNITHINE N(5)-MONOOXYGENASE-RELATED"/>
    <property type="match status" value="1"/>
</dbReference>
<evidence type="ECO:0000256" key="4">
    <source>
        <dbReference type="ARBA" id="ARBA00022827"/>
    </source>
</evidence>
<evidence type="ECO:0000256" key="5">
    <source>
        <dbReference type="ARBA" id="ARBA00022857"/>
    </source>
</evidence>
<keyword evidence="9" id="KW-1185">Reference proteome</keyword>
<dbReference type="Gene3D" id="3.50.50.60">
    <property type="entry name" value="FAD/NAD(P)-binding domain"/>
    <property type="match status" value="3"/>
</dbReference>
<sequence>MTEASIETGSSFDAVVIGAGFSGMYMLHRLRGLGLTARLYEAGDGVGGTWYWNRYPGARCDVESVEYCYSFSEELQQAWDWTERYPSQPEILRYAEHVADRFDLRRDMRFCRRVTRAAYDAAGARWRVETDRGDRVTGRFLITAVGCLSDARVPDLPGTFEGESYHTGRWPHEEVDFTGKRVAVIGTGSSGIQIIPVIAERAAQVTVFQRTPNFTIPAWNRPIRPEYARWVKDNFAEMRRSMRASLFGIAAPFNTRSALAASERERAEELEARWAHGGPGFLGAFGDTAVDERANEVVAEFVREKIRHTVDDPQVAELLSPRDHPIGTKRPCFDTGYYATYNRPNVRLVDVRATPIKELLSAGLRTTEATYEVDVIVYATGYDAMTGPLLAIDITGAGGVALRDKWAGGPRTYLGLMTADFPNLFTITGPGSPSVLSNMFVSIEQHVDWIADCLRHLADSGAAVIEADPDAEDGWTRHVGEIAAQTLFPRADSWYMGANIPGKPRVFMPYAGGVGTYRALCDEIAAKGYEGFTLSP</sequence>
<dbReference type="InterPro" id="IPR050775">
    <property type="entry name" value="FAD-binding_Monooxygenases"/>
</dbReference>
<evidence type="ECO:0000256" key="7">
    <source>
        <dbReference type="ARBA" id="ARBA00023033"/>
    </source>
</evidence>
<dbReference type="Pfam" id="PF13738">
    <property type="entry name" value="Pyr_redox_3"/>
    <property type="match status" value="1"/>
</dbReference>
<evidence type="ECO:0000256" key="1">
    <source>
        <dbReference type="ARBA" id="ARBA00001974"/>
    </source>
</evidence>
<dbReference type="GO" id="GO:0016709">
    <property type="term" value="F:oxidoreductase activity, acting on paired donors, with incorporation or reduction of molecular oxygen, NAD(P)H as one donor, and incorporation of one atom of oxygen"/>
    <property type="evidence" value="ECO:0007669"/>
    <property type="project" value="UniProtKB-ARBA"/>
</dbReference>
<dbReference type="RefSeq" id="WP_080047588.1">
    <property type="nucleotide sequence ID" value="NZ_CP017717.1"/>
</dbReference>
<dbReference type="PANTHER" id="PTHR43098">
    <property type="entry name" value="L-ORNITHINE N(5)-MONOOXYGENASE-RELATED"/>
    <property type="match status" value="1"/>
</dbReference>
<evidence type="ECO:0000256" key="3">
    <source>
        <dbReference type="ARBA" id="ARBA00022630"/>
    </source>
</evidence>
<keyword evidence="4" id="KW-0274">FAD</keyword>
<keyword evidence="6" id="KW-0560">Oxidoreductase</keyword>
<evidence type="ECO:0000256" key="2">
    <source>
        <dbReference type="ARBA" id="ARBA00010139"/>
    </source>
</evidence>
<accession>A0A1V0AMF5</accession>